<feature type="signal peptide" evidence="1">
    <location>
        <begin position="1"/>
        <end position="21"/>
    </location>
</feature>
<gene>
    <name evidence="2" type="ORF">DFH08DRAFT_1078064</name>
</gene>
<feature type="chain" id="PRO_5042056487" evidence="1">
    <location>
        <begin position="22"/>
        <end position="210"/>
    </location>
</feature>
<accession>A0AAD7A9L0</accession>
<sequence>MPSLCRTLIVSALLGLSGVNASCGDNGGAQLGWGSQAQADKSGPAAIFGFNSSGPFDAAGNPILSVVQTQDWDFEAWICGQVSPNAYPQTTYGPVIAATLQPAAAQCLTVSELGAANATVSLQPCVNDIRANPVPTQSFQWVGTAYITYGFAFLGNQSAPVDPSVATDYIPTLVPATNATAAYLCLDYSPGGLPASTGLETGLILDLSDD</sequence>
<organism evidence="2 3">
    <name type="scientific">Mycena albidolilacea</name>
    <dbReference type="NCBI Taxonomy" id="1033008"/>
    <lineage>
        <taxon>Eukaryota</taxon>
        <taxon>Fungi</taxon>
        <taxon>Dikarya</taxon>
        <taxon>Basidiomycota</taxon>
        <taxon>Agaricomycotina</taxon>
        <taxon>Agaricomycetes</taxon>
        <taxon>Agaricomycetidae</taxon>
        <taxon>Agaricales</taxon>
        <taxon>Marasmiineae</taxon>
        <taxon>Mycenaceae</taxon>
        <taxon>Mycena</taxon>
    </lineage>
</organism>
<comment type="caution">
    <text evidence="2">The sequence shown here is derived from an EMBL/GenBank/DDBJ whole genome shotgun (WGS) entry which is preliminary data.</text>
</comment>
<protein>
    <submittedName>
        <fullName evidence="2">Uncharacterized protein</fullName>
    </submittedName>
</protein>
<keyword evidence="3" id="KW-1185">Reference proteome</keyword>
<name>A0AAD7A9L0_9AGAR</name>
<dbReference type="EMBL" id="JARIHO010000012">
    <property type="protein sequence ID" value="KAJ7352372.1"/>
    <property type="molecule type" value="Genomic_DNA"/>
</dbReference>
<evidence type="ECO:0000313" key="3">
    <source>
        <dbReference type="Proteomes" id="UP001218218"/>
    </source>
</evidence>
<evidence type="ECO:0000256" key="1">
    <source>
        <dbReference type="SAM" id="SignalP"/>
    </source>
</evidence>
<dbReference type="AlphaFoldDB" id="A0AAD7A9L0"/>
<keyword evidence="1" id="KW-0732">Signal</keyword>
<dbReference type="Proteomes" id="UP001218218">
    <property type="component" value="Unassembled WGS sequence"/>
</dbReference>
<proteinExistence type="predicted"/>
<reference evidence="2" key="1">
    <citation type="submission" date="2023-03" db="EMBL/GenBank/DDBJ databases">
        <title>Massive genome expansion in bonnet fungi (Mycena s.s.) driven by repeated elements and novel gene families across ecological guilds.</title>
        <authorList>
            <consortium name="Lawrence Berkeley National Laboratory"/>
            <person name="Harder C.B."/>
            <person name="Miyauchi S."/>
            <person name="Viragh M."/>
            <person name="Kuo A."/>
            <person name="Thoen E."/>
            <person name="Andreopoulos B."/>
            <person name="Lu D."/>
            <person name="Skrede I."/>
            <person name="Drula E."/>
            <person name="Henrissat B."/>
            <person name="Morin E."/>
            <person name="Kohler A."/>
            <person name="Barry K."/>
            <person name="LaButti K."/>
            <person name="Morin E."/>
            <person name="Salamov A."/>
            <person name="Lipzen A."/>
            <person name="Mereny Z."/>
            <person name="Hegedus B."/>
            <person name="Baldrian P."/>
            <person name="Stursova M."/>
            <person name="Weitz H."/>
            <person name="Taylor A."/>
            <person name="Grigoriev I.V."/>
            <person name="Nagy L.G."/>
            <person name="Martin F."/>
            <person name="Kauserud H."/>
        </authorList>
    </citation>
    <scope>NUCLEOTIDE SEQUENCE</scope>
    <source>
        <strain evidence="2">CBHHK002</strain>
    </source>
</reference>
<evidence type="ECO:0000313" key="2">
    <source>
        <dbReference type="EMBL" id="KAJ7352372.1"/>
    </source>
</evidence>